<dbReference type="FunFam" id="3.40.50.1820:FF:000089">
    <property type="entry name" value="Alpha/beta hydrolase"/>
    <property type="match status" value="1"/>
</dbReference>
<dbReference type="Pfam" id="PF07859">
    <property type="entry name" value="Abhydrolase_3"/>
    <property type="match status" value="1"/>
</dbReference>
<feature type="domain" description="Alpha/beta hydrolase fold-3" evidence="3">
    <location>
        <begin position="83"/>
        <end position="290"/>
    </location>
</feature>
<keyword evidence="2" id="KW-0378">Hydrolase</keyword>
<gene>
    <name evidence="4" type="ordered locus">KSE_65190</name>
</gene>
<dbReference type="GO" id="GO:0016787">
    <property type="term" value="F:hydrolase activity"/>
    <property type="evidence" value="ECO:0007669"/>
    <property type="project" value="UniProtKB-KW"/>
</dbReference>
<protein>
    <submittedName>
        <fullName evidence="4">Putative esterase</fullName>
    </submittedName>
</protein>
<accession>E4N294</accession>
<name>E4N294_KITSK</name>
<dbReference type="STRING" id="452652.KSE_65190"/>
<evidence type="ECO:0000313" key="4">
    <source>
        <dbReference type="EMBL" id="BAJ32278.1"/>
    </source>
</evidence>
<proteinExistence type="inferred from homology"/>
<evidence type="ECO:0000259" key="3">
    <source>
        <dbReference type="Pfam" id="PF07859"/>
    </source>
</evidence>
<organism evidence="4 5">
    <name type="scientific">Kitasatospora setae (strain ATCC 33774 / DSM 43861 / JCM 3304 / KCC A-0304 / NBRC 14216 / KM-6054)</name>
    <name type="common">Streptomyces setae</name>
    <dbReference type="NCBI Taxonomy" id="452652"/>
    <lineage>
        <taxon>Bacteria</taxon>
        <taxon>Bacillati</taxon>
        <taxon>Actinomycetota</taxon>
        <taxon>Actinomycetes</taxon>
        <taxon>Kitasatosporales</taxon>
        <taxon>Streptomycetaceae</taxon>
        <taxon>Kitasatospora</taxon>
    </lineage>
</organism>
<dbReference type="KEGG" id="ksk:KSE_65190"/>
<reference evidence="4 5" key="1">
    <citation type="journal article" date="2010" name="DNA Res.">
        <title>Genome sequence of Kitasatospora setae NBRC 14216T: an evolutionary snapshot of the family Streptomycetaceae.</title>
        <authorList>
            <person name="Ichikawa N."/>
            <person name="Oguchi A."/>
            <person name="Ikeda H."/>
            <person name="Ishikawa J."/>
            <person name="Kitani S."/>
            <person name="Watanabe Y."/>
            <person name="Nakamura S."/>
            <person name="Katano Y."/>
            <person name="Kishi E."/>
            <person name="Sasagawa M."/>
            <person name="Ankai A."/>
            <person name="Fukui S."/>
            <person name="Hashimoto Y."/>
            <person name="Kamata S."/>
            <person name="Otoguro M."/>
            <person name="Tanikawa S."/>
            <person name="Nihira T."/>
            <person name="Horinouchi S."/>
            <person name="Ohnishi Y."/>
            <person name="Hayakawa M."/>
            <person name="Kuzuyama T."/>
            <person name="Arisawa A."/>
            <person name="Nomoto F."/>
            <person name="Miura H."/>
            <person name="Takahashi Y."/>
            <person name="Fujita N."/>
        </authorList>
    </citation>
    <scope>NUCLEOTIDE SEQUENCE [LARGE SCALE GENOMIC DNA]</scope>
    <source>
        <strain evidence="5">ATCC 33774 / DSM 43861 / JCM 3304 / KCC A-0304 / NBRC 14216 / KM-6054</strain>
    </source>
</reference>
<dbReference type="Gene3D" id="3.40.50.1820">
    <property type="entry name" value="alpha/beta hydrolase"/>
    <property type="match status" value="1"/>
</dbReference>
<comment type="similarity">
    <text evidence="1">Belongs to the 'GDXG' lipolytic enzyme family.</text>
</comment>
<evidence type="ECO:0000313" key="5">
    <source>
        <dbReference type="Proteomes" id="UP000007076"/>
    </source>
</evidence>
<dbReference type="HOGENOM" id="CLU_012494_6_4_11"/>
<dbReference type="Proteomes" id="UP000007076">
    <property type="component" value="Chromosome"/>
</dbReference>
<dbReference type="InterPro" id="IPR013094">
    <property type="entry name" value="AB_hydrolase_3"/>
</dbReference>
<dbReference type="PANTHER" id="PTHR48081">
    <property type="entry name" value="AB HYDROLASE SUPERFAMILY PROTEIN C4A8.06C"/>
    <property type="match status" value="1"/>
</dbReference>
<evidence type="ECO:0000256" key="2">
    <source>
        <dbReference type="ARBA" id="ARBA00022801"/>
    </source>
</evidence>
<sequence>MPLHPQAEAMRARRAAAGTPPLYTRTLAEARAADLADLRAATGGGEEVHHVGEFTVDGPGGPLTLRHYRPKPRPADAEPGPALLYLYGGGWALGSLETGDAVCRALANATGADVLAVGYRHAPEHRFPAAVHDCWAALDWIARHAAELGLDPDRIAVGGDSAGGNLAAALTLLARERGGPAIRHQLLVYPNTDHRPPTGRDGGPEQDPALFNRHSVAWYWSHYLADPADGANPLASPLRAASLAGLPPATVITAEYDPLRDEGEAYAQALRAAGVPVELRRYPGMPHGFFAMPAVLDDGRAAQLFAAERLVAAYRRTEAEAGR</sequence>
<evidence type="ECO:0000256" key="1">
    <source>
        <dbReference type="ARBA" id="ARBA00010515"/>
    </source>
</evidence>
<dbReference type="SUPFAM" id="SSF53474">
    <property type="entry name" value="alpha/beta-Hydrolases"/>
    <property type="match status" value="1"/>
</dbReference>
<dbReference type="PANTHER" id="PTHR48081:SF8">
    <property type="entry name" value="ALPHA_BETA HYDROLASE FOLD-3 DOMAIN-CONTAINING PROTEIN-RELATED"/>
    <property type="match status" value="1"/>
</dbReference>
<dbReference type="AlphaFoldDB" id="E4N294"/>
<dbReference type="PATRIC" id="fig|452652.3.peg.6543"/>
<dbReference type="RefSeq" id="WP_014139574.1">
    <property type="nucleotide sequence ID" value="NC_016109.1"/>
</dbReference>
<dbReference type="EMBL" id="AP010968">
    <property type="protein sequence ID" value="BAJ32278.1"/>
    <property type="molecule type" value="Genomic_DNA"/>
</dbReference>
<dbReference type="InterPro" id="IPR050300">
    <property type="entry name" value="GDXG_lipolytic_enzyme"/>
</dbReference>
<dbReference type="InterPro" id="IPR029058">
    <property type="entry name" value="AB_hydrolase_fold"/>
</dbReference>
<dbReference type="eggNOG" id="COG0657">
    <property type="taxonomic scope" value="Bacteria"/>
</dbReference>
<keyword evidence="5" id="KW-1185">Reference proteome</keyword>